<organism evidence="1 2">
    <name type="scientific">Candidatus Roizmanbacteria bacterium RIFCSPLOWO2_02_FULL_36_11</name>
    <dbReference type="NCBI Taxonomy" id="1802071"/>
    <lineage>
        <taxon>Bacteria</taxon>
        <taxon>Candidatus Roizmaniibacteriota</taxon>
    </lineage>
</organism>
<evidence type="ECO:0000313" key="1">
    <source>
        <dbReference type="EMBL" id="OGK54997.1"/>
    </source>
</evidence>
<dbReference type="EMBL" id="MGAV01000012">
    <property type="protein sequence ID" value="OGK54997.1"/>
    <property type="molecule type" value="Genomic_DNA"/>
</dbReference>
<accession>A0A1F7JHA8</accession>
<protein>
    <submittedName>
        <fullName evidence="1">Uncharacterized protein</fullName>
    </submittedName>
</protein>
<reference evidence="1 2" key="1">
    <citation type="journal article" date="2016" name="Nat. Commun.">
        <title>Thousands of microbial genomes shed light on interconnected biogeochemical processes in an aquifer system.</title>
        <authorList>
            <person name="Anantharaman K."/>
            <person name="Brown C.T."/>
            <person name="Hug L.A."/>
            <person name="Sharon I."/>
            <person name="Castelle C.J."/>
            <person name="Probst A.J."/>
            <person name="Thomas B.C."/>
            <person name="Singh A."/>
            <person name="Wilkins M.J."/>
            <person name="Karaoz U."/>
            <person name="Brodie E.L."/>
            <person name="Williams K.H."/>
            <person name="Hubbard S.S."/>
            <person name="Banfield J.F."/>
        </authorList>
    </citation>
    <scope>NUCLEOTIDE SEQUENCE [LARGE SCALE GENOMIC DNA]</scope>
</reference>
<evidence type="ECO:0000313" key="2">
    <source>
        <dbReference type="Proteomes" id="UP000177418"/>
    </source>
</evidence>
<comment type="caution">
    <text evidence="1">The sequence shown here is derived from an EMBL/GenBank/DDBJ whole genome shotgun (WGS) entry which is preliminary data.</text>
</comment>
<dbReference type="AlphaFoldDB" id="A0A1F7JHA8"/>
<gene>
    <name evidence="1" type="ORF">A3H78_00790</name>
</gene>
<name>A0A1F7JHA8_9BACT</name>
<dbReference type="Proteomes" id="UP000177418">
    <property type="component" value="Unassembled WGS sequence"/>
</dbReference>
<sequence length="234" mass="26824">MKMFGVIRPALPNGTTPFVSDEYQMYQRGIDVEYQISEEDKAAFGITRDTISTSIDADEPTEPAIPMFGQGNAYFDVMKCVRSWIAANYATQAQKDGTPQLGINQTMTRKGYAIHDNEVEVMKGATEPKDMGEIREFLDGEWHIYNASELERQWQTTSPEFYQQTRELADRLGKYLTMRAFGCYSDLTDAFIETRRKEIEQYYGEAVMDEAITTYTWFTPNQPERITAADILSQ</sequence>
<proteinExistence type="predicted"/>